<feature type="chain" id="PRO_5031499634" evidence="2">
    <location>
        <begin position="22"/>
        <end position="466"/>
    </location>
</feature>
<dbReference type="Gene3D" id="3.40.50.1110">
    <property type="entry name" value="SGNH hydrolase"/>
    <property type="match status" value="1"/>
</dbReference>
<dbReference type="AlphaFoldDB" id="A0A7W5H3L4"/>
<dbReference type="InterPro" id="IPR036514">
    <property type="entry name" value="SGNH_hydro_sf"/>
</dbReference>
<keyword evidence="1 4" id="KW-0378">Hydrolase</keyword>
<dbReference type="Proteomes" id="UP000544222">
    <property type="component" value="Unassembled WGS sequence"/>
</dbReference>
<proteinExistence type="predicted"/>
<gene>
    <name evidence="4" type="ORF">FHX64_002690</name>
</gene>
<evidence type="ECO:0000313" key="5">
    <source>
        <dbReference type="Proteomes" id="UP000544222"/>
    </source>
</evidence>
<dbReference type="SUPFAM" id="SSF52266">
    <property type="entry name" value="SGNH hydrolase"/>
    <property type="match status" value="1"/>
</dbReference>
<evidence type="ECO:0000313" key="4">
    <source>
        <dbReference type="EMBL" id="MBB3188492.1"/>
    </source>
</evidence>
<keyword evidence="2" id="KW-0732">Signal</keyword>
<dbReference type="InterPro" id="IPR005181">
    <property type="entry name" value="SASA"/>
</dbReference>
<sequence length="466" mass="52363">MKNIFLTICLLLAVHYTSARVQPNSLFSDHMVLQKGVPVPIWGTADNETRITVKFNGQTVSTIAQHGKWMVKLSPMNYLFTPSSMVITGEQDTVTIHDILVGEVWLCSGQSNMERQLGPRPPQPLIDHWEQERDAANYPLIREFYVPEKYASKTINDVHGNWTVCSPKTVTNFSAVGYLFARDLYQQLKVPVGILFSAYGGTPAEDWTSKAALDGNPELKHLAEHYDSVMDAHWHPEGEVMNGLYNGMIYPLIPFAVKGVAWYQGENNSWRPRQYAIVLANMIKDWRQDFHQGNFPFLIVQITPNKDMVPELRESQFKVSQKIKNTALIVTTDCGDANQIHSPHKQPVGERLALAARALAYKEKIEYSGPTFHSFKIEKNKIILHFTHTGEGLSTKGTGVLRGFTIAGNNNRFVPATAIMKDREVIVYSNQIQNPVAARYGWANVPDVNLYNSEGLPASPFSTDSN</sequence>
<name>A0A7W5H3L4_9PORP</name>
<feature type="signal peptide" evidence="2">
    <location>
        <begin position="1"/>
        <end position="21"/>
    </location>
</feature>
<dbReference type="RefSeq" id="WP_183414238.1">
    <property type="nucleotide sequence ID" value="NZ_JACHYB010000002.1"/>
</dbReference>
<comment type="caution">
    <text evidence="4">The sequence shown here is derived from an EMBL/GenBank/DDBJ whole genome shotgun (WGS) entry which is preliminary data.</text>
</comment>
<protein>
    <submittedName>
        <fullName evidence="4">Sialate O-acetylesterase</fullName>
        <ecNumber evidence="4">3.1.1.53</ecNumber>
    </submittedName>
</protein>
<feature type="domain" description="Sialate O-acetylesterase" evidence="3">
    <location>
        <begin position="103"/>
        <end position="355"/>
    </location>
</feature>
<organism evidence="4 5">
    <name type="scientific">Microbacter margulisiae</name>
    <dbReference type="NCBI Taxonomy" id="1350067"/>
    <lineage>
        <taxon>Bacteria</taxon>
        <taxon>Pseudomonadati</taxon>
        <taxon>Bacteroidota</taxon>
        <taxon>Bacteroidia</taxon>
        <taxon>Bacteroidales</taxon>
        <taxon>Porphyromonadaceae</taxon>
        <taxon>Microbacter</taxon>
    </lineage>
</organism>
<dbReference type="GO" id="GO:0005975">
    <property type="term" value="P:carbohydrate metabolic process"/>
    <property type="evidence" value="ECO:0007669"/>
    <property type="project" value="TreeGrafter"/>
</dbReference>
<dbReference type="EMBL" id="JACHYB010000002">
    <property type="protein sequence ID" value="MBB3188492.1"/>
    <property type="molecule type" value="Genomic_DNA"/>
</dbReference>
<dbReference type="GO" id="GO:0001681">
    <property type="term" value="F:sialate O-acetylesterase activity"/>
    <property type="evidence" value="ECO:0007669"/>
    <property type="project" value="UniProtKB-EC"/>
</dbReference>
<dbReference type="PANTHER" id="PTHR22901">
    <property type="entry name" value="SIALATE O-ACETYLESTERASE"/>
    <property type="match status" value="1"/>
</dbReference>
<keyword evidence="5" id="KW-1185">Reference proteome</keyword>
<dbReference type="Pfam" id="PF03629">
    <property type="entry name" value="SASA"/>
    <property type="match status" value="1"/>
</dbReference>
<evidence type="ECO:0000259" key="3">
    <source>
        <dbReference type="Pfam" id="PF03629"/>
    </source>
</evidence>
<dbReference type="EC" id="3.1.1.53" evidence="4"/>
<reference evidence="4 5" key="1">
    <citation type="submission" date="2020-08" db="EMBL/GenBank/DDBJ databases">
        <title>Genomic Encyclopedia of Type Strains, Phase IV (KMG-IV): sequencing the most valuable type-strain genomes for metagenomic binning, comparative biology and taxonomic classification.</title>
        <authorList>
            <person name="Goeker M."/>
        </authorList>
    </citation>
    <scope>NUCLEOTIDE SEQUENCE [LARGE SCALE GENOMIC DNA]</scope>
    <source>
        <strain evidence="4 5">DSM 27471</strain>
    </source>
</reference>
<dbReference type="InterPro" id="IPR039329">
    <property type="entry name" value="SIAE"/>
</dbReference>
<evidence type="ECO:0000256" key="2">
    <source>
        <dbReference type="SAM" id="SignalP"/>
    </source>
</evidence>
<evidence type="ECO:0000256" key="1">
    <source>
        <dbReference type="ARBA" id="ARBA00022801"/>
    </source>
</evidence>
<dbReference type="PANTHER" id="PTHR22901:SF0">
    <property type="entry name" value="SIALATE O-ACETYLESTERASE"/>
    <property type="match status" value="1"/>
</dbReference>
<accession>A0A7W5H3L4</accession>